<feature type="transmembrane region" description="Helical" evidence="2">
    <location>
        <begin position="159"/>
        <end position="183"/>
    </location>
</feature>
<keyword evidence="2" id="KW-1133">Transmembrane helix</keyword>
<dbReference type="RefSeq" id="WP_153982878.1">
    <property type="nucleotide sequence ID" value="NZ_BAAANZ010000016.1"/>
</dbReference>
<reference evidence="3 4" key="1">
    <citation type="submission" date="2020-08" db="EMBL/GenBank/DDBJ databases">
        <title>Sequencing the genomes of 1000 actinobacteria strains.</title>
        <authorList>
            <person name="Klenk H.-P."/>
        </authorList>
    </citation>
    <scope>NUCLEOTIDE SEQUENCE [LARGE SCALE GENOMIC DNA]</scope>
    <source>
        <strain evidence="3 4">DSM 23889</strain>
    </source>
</reference>
<evidence type="ECO:0000256" key="1">
    <source>
        <dbReference type="SAM" id="MobiDB-lite"/>
    </source>
</evidence>
<keyword evidence="2" id="KW-0472">Membrane</keyword>
<feature type="transmembrane region" description="Helical" evidence="2">
    <location>
        <begin position="51"/>
        <end position="71"/>
    </location>
</feature>
<name>A0A840XKP7_9MICO</name>
<protein>
    <submittedName>
        <fullName evidence="3">Uncharacterized protein</fullName>
    </submittedName>
</protein>
<organism evidence="3 4">
    <name type="scientific">Microcella frigidaquae</name>
    <dbReference type="NCBI Taxonomy" id="424758"/>
    <lineage>
        <taxon>Bacteria</taxon>
        <taxon>Bacillati</taxon>
        <taxon>Actinomycetota</taxon>
        <taxon>Actinomycetes</taxon>
        <taxon>Micrococcales</taxon>
        <taxon>Microbacteriaceae</taxon>
        <taxon>Microcella</taxon>
    </lineage>
</organism>
<feature type="transmembrane region" description="Helical" evidence="2">
    <location>
        <begin position="16"/>
        <end position="39"/>
    </location>
</feature>
<evidence type="ECO:0000313" key="4">
    <source>
        <dbReference type="Proteomes" id="UP000552883"/>
    </source>
</evidence>
<proteinExistence type="predicted"/>
<evidence type="ECO:0000313" key="3">
    <source>
        <dbReference type="EMBL" id="MBB5617427.1"/>
    </source>
</evidence>
<sequence length="398" mass="42096">MTAVSWRRSPWEADPLSWFVSPNLPLASAGLVLVNGVLVLGPAGQAGSRPLVQAAALALAVIAPLWVHVMTRPRRGPLGVTEAAVGVLFAVAALVLSAVGYIGEPFALVLWWAPLSASLLLLALAPYLSAARFAALGSIPLVVGVVITLGYVVPDDPTWPPFSTVVITVFPLLIGLLGGVVMIRSITFSIARWNERPLDLPVVDGATDAEMVRAVDAATTERIAAARAVIASVLERGEVTPGDAVRAAAIAERLRAELTGEVDRTWLERVAEGRAVTIDDPERLVEQLDLAQRTAVRALLDALLGSTEAPAGSARVELRRTEAGSIAVALRIRSALPEGRRETFLAPYYVTLQSTVDNLRWRTGAVTAVEFEVRGGASRPARVQRTPEPGTPGGPVAR</sequence>
<comment type="caution">
    <text evidence="3">The sequence shown here is derived from an EMBL/GenBank/DDBJ whole genome shotgun (WGS) entry which is preliminary data.</text>
</comment>
<feature type="region of interest" description="Disordered" evidence="1">
    <location>
        <begin position="376"/>
        <end position="398"/>
    </location>
</feature>
<evidence type="ECO:0000256" key="2">
    <source>
        <dbReference type="SAM" id="Phobius"/>
    </source>
</evidence>
<gene>
    <name evidence="3" type="ORF">BJ959_000923</name>
</gene>
<dbReference type="Proteomes" id="UP000552883">
    <property type="component" value="Unassembled WGS sequence"/>
</dbReference>
<dbReference type="EMBL" id="JACHBS010000001">
    <property type="protein sequence ID" value="MBB5617427.1"/>
    <property type="molecule type" value="Genomic_DNA"/>
</dbReference>
<feature type="transmembrane region" description="Helical" evidence="2">
    <location>
        <begin position="133"/>
        <end position="153"/>
    </location>
</feature>
<keyword evidence="2" id="KW-0812">Transmembrane</keyword>
<dbReference type="AlphaFoldDB" id="A0A840XKP7"/>
<feature type="transmembrane region" description="Helical" evidence="2">
    <location>
        <begin position="83"/>
        <end position="103"/>
    </location>
</feature>
<dbReference type="OrthoDB" id="5103001at2"/>
<accession>A0A840XKP7</accession>
<keyword evidence="4" id="KW-1185">Reference proteome</keyword>
<feature type="transmembrane region" description="Helical" evidence="2">
    <location>
        <begin position="109"/>
        <end position="128"/>
    </location>
</feature>